<accession>A0A5J9T3L8</accession>
<proteinExistence type="predicted"/>
<dbReference type="AlphaFoldDB" id="A0A5J9T3L8"/>
<sequence length="144" mass="16138">MSAPVASTASSQQRRVLQSAALALRILFRLGTDAALYGYLFTFWAGFFGGFILMSFGYRVCGEGSTVQALGEALLSPSLDFLERFFPAFAVLFVMRIIHIAYVMRTSLLWIHSACAEPHAKEEKERYMGKKCIHKIEVSHSSKY</sequence>
<evidence type="ECO:0000313" key="3">
    <source>
        <dbReference type="Proteomes" id="UP000324897"/>
    </source>
</evidence>
<evidence type="ECO:0000256" key="1">
    <source>
        <dbReference type="SAM" id="Phobius"/>
    </source>
</evidence>
<gene>
    <name evidence="2" type="ORF">EJB05_49173</name>
</gene>
<keyword evidence="3" id="KW-1185">Reference proteome</keyword>
<keyword evidence="1" id="KW-0472">Membrane</keyword>
<evidence type="ECO:0000313" key="2">
    <source>
        <dbReference type="EMBL" id="TVU05986.1"/>
    </source>
</evidence>
<comment type="caution">
    <text evidence="2">The sequence shown here is derived from an EMBL/GenBank/DDBJ whole genome shotgun (WGS) entry which is preliminary data.</text>
</comment>
<dbReference type="Proteomes" id="UP000324897">
    <property type="component" value="Unassembled WGS sequence"/>
</dbReference>
<organism evidence="2 3">
    <name type="scientific">Eragrostis curvula</name>
    <name type="common">weeping love grass</name>
    <dbReference type="NCBI Taxonomy" id="38414"/>
    <lineage>
        <taxon>Eukaryota</taxon>
        <taxon>Viridiplantae</taxon>
        <taxon>Streptophyta</taxon>
        <taxon>Embryophyta</taxon>
        <taxon>Tracheophyta</taxon>
        <taxon>Spermatophyta</taxon>
        <taxon>Magnoliopsida</taxon>
        <taxon>Liliopsida</taxon>
        <taxon>Poales</taxon>
        <taxon>Poaceae</taxon>
        <taxon>PACMAD clade</taxon>
        <taxon>Chloridoideae</taxon>
        <taxon>Eragrostideae</taxon>
        <taxon>Eragrostidinae</taxon>
        <taxon>Eragrostis</taxon>
    </lineage>
</organism>
<keyword evidence="1" id="KW-1133">Transmembrane helix</keyword>
<reference evidence="2 3" key="1">
    <citation type="journal article" date="2019" name="Sci. Rep.">
        <title>A high-quality genome of Eragrostis curvula grass provides insights into Poaceae evolution and supports new strategies to enhance forage quality.</title>
        <authorList>
            <person name="Carballo J."/>
            <person name="Santos B.A.C.M."/>
            <person name="Zappacosta D."/>
            <person name="Garbus I."/>
            <person name="Selva J.P."/>
            <person name="Gallo C.A."/>
            <person name="Diaz A."/>
            <person name="Albertini E."/>
            <person name="Caccamo M."/>
            <person name="Echenique V."/>
        </authorList>
    </citation>
    <scope>NUCLEOTIDE SEQUENCE [LARGE SCALE GENOMIC DNA]</scope>
    <source>
        <strain evidence="3">cv. Victoria</strain>
        <tissue evidence="2">Leaf</tissue>
    </source>
</reference>
<feature type="transmembrane region" description="Helical" evidence="1">
    <location>
        <begin position="34"/>
        <end position="58"/>
    </location>
</feature>
<protein>
    <submittedName>
        <fullName evidence="2">Uncharacterized protein</fullName>
    </submittedName>
</protein>
<name>A0A5J9T3L8_9POAL</name>
<keyword evidence="1" id="KW-0812">Transmembrane</keyword>
<dbReference type="Gramene" id="TVU05986">
    <property type="protein sequence ID" value="TVU05986"/>
    <property type="gene ID" value="EJB05_49173"/>
</dbReference>
<feature type="transmembrane region" description="Helical" evidence="1">
    <location>
        <begin position="85"/>
        <end position="104"/>
    </location>
</feature>
<dbReference type="EMBL" id="RWGY01000051">
    <property type="protein sequence ID" value="TVU05986.1"/>
    <property type="molecule type" value="Genomic_DNA"/>
</dbReference>